<feature type="domain" description="SRCR" evidence="5">
    <location>
        <begin position="134"/>
        <end position="258"/>
    </location>
</feature>
<dbReference type="Pfam" id="PF00530">
    <property type="entry name" value="SRCR"/>
    <property type="match status" value="2"/>
</dbReference>
<reference evidence="7" key="1">
    <citation type="journal article" date="2016" name="Nat. Commun.">
        <title>The Gonium pectorale genome demonstrates co-option of cell cycle regulation during the evolution of multicellularity.</title>
        <authorList>
            <person name="Hanschen E.R."/>
            <person name="Marriage T.N."/>
            <person name="Ferris P.J."/>
            <person name="Hamaji T."/>
            <person name="Toyoda A."/>
            <person name="Fujiyama A."/>
            <person name="Neme R."/>
            <person name="Noguchi H."/>
            <person name="Minakuchi Y."/>
            <person name="Suzuki M."/>
            <person name="Kawai-Toyooka H."/>
            <person name="Smith D.R."/>
            <person name="Sparks H."/>
            <person name="Anderson J."/>
            <person name="Bakaric R."/>
            <person name="Luria V."/>
            <person name="Karger A."/>
            <person name="Kirschner M.W."/>
            <person name="Durand P.M."/>
            <person name="Michod R.E."/>
            <person name="Nozaki H."/>
            <person name="Olson B.J."/>
        </authorList>
    </citation>
    <scope>NUCLEOTIDE SEQUENCE [LARGE SCALE GENOMIC DNA]</scope>
    <source>
        <strain evidence="7">NIES-2863</strain>
    </source>
</reference>
<evidence type="ECO:0000256" key="4">
    <source>
        <dbReference type="ARBA" id="ARBA00023180"/>
    </source>
</evidence>
<feature type="domain" description="SRCR" evidence="5">
    <location>
        <begin position="13"/>
        <end position="130"/>
    </location>
</feature>
<keyword evidence="3" id="KW-1015">Disulfide bond</keyword>
<gene>
    <name evidence="6" type="ORF">GPECTOR_3g260</name>
</gene>
<dbReference type="PROSITE" id="PS00420">
    <property type="entry name" value="SRCR_1"/>
    <property type="match status" value="1"/>
</dbReference>
<dbReference type="OrthoDB" id="536948at2759"/>
<evidence type="ECO:0000256" key="1">
    <source>
        <dbReference type="ARBA" id="ARBA00022729"/>
    </source>
</evidence>
<dbReference type="SMART" id="SM00202">
    <property type="entry name" value="SR"/>
    <property type="match status" value="1"/>
</dbReference>
<name>A0A150GYW7_GONPE</name>
<comment type="caution">
    <text evidence="6">The sequence shown here is derived from an EMBL/GenBank/DDBJ whole genome shotgun (WGS) entry which is preliminary data.</text>
</comment>
<evidence type="ECO:0000256" key="3">
    <source>
        <dbReference type="ARBA" id="ARBA00023157"/>
    </source>
</evidence>
<dbReference type="InterPro" id="IPR001190">
    <property type="entry name" value="SRCR"/>
</dbReference>
<evidence type="ECO:0000256" key="2">
    <source>
        <dbReference type="ARBA" id="ARBA00022737"/>
    </source>
</evidence>
<evidence type="ECO:0000259" key="5">
    <source>
        <dbReference type="PROSITE" id="PS50287"/>
    </source>
</evidence>
<proteinExistence type="predicted"/>
<keyword evidence="1" id="KW-0732">Signal</keyword>
<dbReference type="EMBL" id="LSYV01000004">
    <property type="protein sequence ID" value="KXZ55107.1"/>
    <property type="molecule type" value="Genomic_DNA"/>
</dbReference>
<sequence length="269" mass="26520">MPHSGMLQYCSAGRAGGGDASAANGTAGAAAASRPLQWGSVCNAGFKVAAARAACRQLGYVDGFILTRPHNGSYGVDGLYYTFTANPPYMPVWLSDVQCGANARSLAGCSPQPPQPSVCGRNADVGTAASEGSVRLVGSAGASPPAGSVQVCIGRKWGTVCDSGWDDADASVACRQLGYAGGAAVMGSGRLANGSAPPPQWAAPGAFPRGPRDMKVLLEGLACGPADTRLDQCGGSGAGTGPGTGCAGHSRDAGAVCFNSTSSPPGPGP</sequence>
<evidence type="ECO:0000313" key="7">
    <source>
        <dbReference type="Proteomes" id="UP000075714"/>
    </source>
</evidence>
<dbReference type="STRING" id="33097.A0A150GYW7"/>
<protein>
    <recommendedName>
        <fullName evidence="5">SRCR domain-containing protein</fullName>
    </recommendedName>
</protein>
<dbReference type="SUPFAM" id="SSF56487">
    <property type="entry name" value="SRCR-like"/>
    <property type="match status" value="2"/>
</dbReference>
<keyword evidence="2" id="KW-0677">Repeat</keyword>
<dbReference type="GO" id="GO:0016020">
    <property type="term" value="C:membrane"/>
    <property type="evidence" value="ECO:0007669"/>
    <property type="project" value="InterPro"/>
</dbReference>
<dbReference type="InterPro" id="IPR036772">
    <property type="entry name" value="SRCR-like_dom_sf"/>
</dbReference>
<keyword evidence="4" id="KW-0325">Glycoprotein</keyword>
<evidence type="ECO:0000313" key="6">
    <source>
        <dbReference type="EMBL" id="KXZ55107.1"/>
    </source>
</evidence>
<organism evidence="6 7">
    <name type="scientific">Gonium pectorale</name>
    <name type="common">Green alga</name>
    <dbReference type="NCBI Taxonomy" id="33097"/>
    <lineage>
        <taxon>Eukaryota</taxon>
        <taxon>Viridiplantae</taxon>
        <taxon>Chlorophyta</taxon>
        <taxon>core chlorophytes</taxon>
        <taxon>Chlorophyceae</taxon>
        <taxon>CS clade</taxon>
        <taxon>Chlamydomonadales</taxon>
        <taxon>Volvocaceae</taxon>
        <taxon>Gonium</taxon>
    </lineage>
</organism>
<dbReference type="Proteomes" id="UP000075714">
    <property type="component" value="Unassembled WGS sequence"/>
</dbReference>
<dbReference type="AlphaFoldDB" id="A0A150GYW7"/>
<accession>A0A150GYW7</accession>
<dbReference type="PRINTS" id="PR00258">
    <property type="entry name" value="SPERACTRCPTR"/>
</dbReference>
<dbReference type="Gene3D" id="3.10.250.10">
    <property type="entry name" value="SRCR-like domain"/>
    <property type="match status" value="2"/>
</dbReference>
<dbReference type="PANTHER" id="PTHR19331">
    <property type="entry name" value="SCAVENGER RECEPTOR DOMAIN-CONTAINING"/>
    <property type="match status" value="1"/>
</dbReference>
<dbReference type="PROSITE" id="PS50287">
    <property type="entry name" value="SRCR_2"/>
    <property type="match status" value="2"/>
</dbReference>
<dbReference type="PANTHER" id="PTHR19331:SF465">
    <property type="entry name" value="EGG PEPTIDE SPERACT RECEPTOR"/>
    <property type="match status" value="1"/>
</dbReference>
<keyword evidence="7" id="KW-1185">Reference proteome</keyword>